<dbReference type="GO" id="GO:0046872">
    <property type="term" value="F:metal ion binding"/>
    <property type="evidence" value="ECO:0007669"/>
    <property type="project" value="InterPro"/>
</dbReference>
<feature type="domain" description="Rubrerythrin diiron-binding" evidence="1">
    <location>
        <begin position="6"/>
        <end position="139"/>
    </location>
</feature>
<dbReference type="Proteomes" id="UP000449710">
    <property type="component" value="Unassembled WGS sequence"/>
</dbReference>
<dbReference type="AlphaFoldDB" id="A0AA43XI31"/>
<evidence type="ECO:0000313" key="2">
    <source>
        <dbReference type="EMBL" id="NBG87235.1"/>
    </source>
</evidence>
<dbReference type="SUPFAM" id="SSF47240">
    <property type="entry name" value="Ferritin-like"/>
    <property type="match status" value="1"/>
</dbReference>
<comment type="caution">
    <text evidence="2">The sequence shown here is derived from an EMBL/GenBank/DDBJ whole genome shotgun (WGS) entry which is preliminary data.</text>
</comment>
<dbReference type="CDD" id="cd01045">
    <property type="entry name" value="Ferritin_like_AB"/>
    <property type="match status" value="1"/>
</dbReference>
<dbReference type="InterPro" id="IPR003251">
    <property type="entry name" value="Rr_diiron-bd_dom"/>
</dbReference>
<evidence type="ECO:0000313" key="3">
    <source>
        <dbReference type="Proteomes" id="UP000449710"/>
    </source>
</evidence>
<evidence type="ECO:0000259" key="1">
    <source>
        <dbReference type="Pfam" id="PF02915"/>
    </source>
</evidence>
<dbReference type="Gene3D" id="1.20.1260.10">
    <property type="match status" value="1"/>
</dbReference>
<dbReference type="RefSeq" id="WP_160718550.1">
    <property type="nucleotide sequence ID" value="NZ_SUMG01000002.1"/>
</dbReference>
<dbReference type="InterPro" id="IPR009078">
    <property type="entry name" value="Ferritin-like_SF"/>
</dbReference>
<reference evidence="2 3" key="1">
    <citation type="submission" date="2019-04" db="EMBL/GenBank/DDBJ databases">
        <title>Isachenkonia alkalipeptolytica gen. nov. sp. nov. a new anaerobic, alkiliphilic organothrophic bacterium capable to reduce synthesized ferrihydrite isolated from a soda lake.</title>
        <authorList>
            <person name="Toshchakov S.V."/>
            <person name="Zavarzina D.G."/>
            <person name="Zhilina T.N."/>
            <person name="Kostrikina N.A."/>
            <person name="Kublanov I.V."/>
        </authorList>
    </citation>
    <scope>NUCLEOTIDE SEQUENCE [LARGE SCALE GENOMIC DNA]</scope>
    <source>
        <strain evidence="2 3">Z-1701</strain>
    </source>
</reference>
<dbReference type="InterPro" id="IPR012347">
    <property type="entry name" value="Ferritin-like"/>
</dbReference>
<keyword evidence="3" id="KW-1185">Reference proteome</keyword>
<dbReference type="EMBL" id="SUMG01000002">
    <property type="protein sequence ID" value="NBG87235.1"/>
    <property type="molecule type" value="Genomic_DNA"/>
</dbReference>
<dbReference type="PANTHER" id="PTHR33531">
    <property type="entry name" value="RUBRERYTHRIN SUBFAMILY"/>
    <property type="match status" value="1"/>
</dbReference>
<protein>
    <recommendedName>
        <fullName evidence="1">Rubrerythrin diiron-binding domain-containing protein</fullName>
    </recommendedName>
</protein>
<name>A0AA43XI31_9CLOT</name>
<sequence length="149" mass="17584">MKSYKDILAMAVENEVEAHEFYKAAAAKIQDKNLKKTFEDLAEEETKHKVLLQGYLENDMKTMKFKENKDFQLSETIEEQTLSTDMSFKDAIALAMKKEEEAMNMYRQFAEASEDEKQKETFEELVKMEQQHKTRLEDIYTNAAFVEVW</sequence>
<dbReference type="GO" id="GO:0016491">
    <property type="term" value="F:oxidoreductase activity"/>
    <property type="evidence" value="ECO:0007669"/>
    <property type="project" value="InterPro"/>
</dbReference>
<dbReference type="PANTHER" id="PTHR33531:SF10">
    <property type="entry name" value="BLR7895 PROTEIN"/>
    <property type="match status" value="1"/>
</dbReference>
<proteinExistence type="predicted"/>
<accession>A0AA43XI31</accession>
<gene>
    <name evidence="2" type="ORF">ISALK_01855</name>
</gene>
<dbReference type="Pfam" id="PF02915">
    <property type="entry name" value="Rubrerythrin"/>
    <property type="match status" value="1"/>
</dbReference>
<organism evidence="2 3">
    <name type="scientific">Isachenkonia alkalipeptolytica</name>
    <dbReference type="NCBI Taxonomy" id="2565777"/>
    <lineage>
        <taxon>Bacteria</taxon>
        <taxon>Bacillati</taxon>
        <taxon>Bacillota</taxon>
        <taxon>Clostridia</taxon>
        <taxon>Eubacteriales</taxon>
        <taxon>Clostridiaceae</taxon>
        <taxon>Isachenkonia</taxon>
    </lineage>
</organism>